<feature type="chain" id="PRO_5002534436" description="TrbC/VIRB2 family protein" evidence="2">
    <location>
        <begin position="28"/>
        <end position="127"/>
    </location>
</feature>
<keyword evidence="2" id="KW-0732">Signal</keyword>
<reference evidence="3 4" key="1">
    <citation type="journal article" date="2015" name="Nature">
        <title>rRNA introns, odd ribosomes, and small enigmatic genomes across a large radiation of phyla.</title>
        <authorList>
            <person name="Brown C.T."/>
            <person name="Hug L.A."/>
            <person name="Thomas B.C."/>
            <person name="Sharon I."/>
            <person name="Castelle C.J."/>
            <person name="Singh A."/>
            <person name="Wilkins M.J."/>
            <person name="Williams K.H."/>
            <person name="Banfield J.F."/>
        </authorList>
    </citation>
    <scope>NUCLEOTIDE SEQUENCE [LARGE SCALE GENOMIC DNA]</scope>
</reference>
<feature type="transmembrane region" description="Helical" evidence="1">
    <location>
        <begin position="65"/>
        <end position="85"/>
    </location>
</feature>
<protein>
    <recommendedName>
        <fullName evidence="5">TrbC/VIRB2 family protein</fullName>
    </recommendedName>
</protein>
<evidence type="ECO:0000256" key="1">
    <source>
        <dbReference type="SAM" id="Phobius"/>
    </source>
</evidence>
<dbReference type="Pfam" id="PF18895">
    <property type="entry name" value="T4SS_pilin"/>
    <property type="match status" value="1"/>
</dbReference>
<accession>A0A0G0T5T0</accession>
<sequence length="127" mass="13515">MNFIKKSYSKFIFFLLVFVVAPVFSLAQVDNCDPTKGVICNPLAKNGVNSIPELIRIILEGALKIGIPIVALAVIYSGFLFVAARGNSEKLTKAKDALLYTLIGAAILLGSWAIAKMISVTITGLGA</sequence>
<evidence type="ECO:0008006" key="5">
    <source>
        <dbReference type="Google" id="ProtNLM"/>
    </source>
</evidence>
<name>A0A0G0T5T0_9BACT</name>
<gene>
    <name evidence="3" type="ORF">UT78_C0015G0018</name>
</gene>
<comment type="caution">
    <text evidence="3">The sequence shown here is derived from an EMBL/GenBank/DDBJ whole genome shotgun (WGS) entry which is preliminary data.</text>
</comment>
<dbReference type="EMBL" id="LBYC01000015">
    <property type="protein sequence ID" value="KKR42500.1"/>
    <property type="molecule type" value="Genomic_DNA"/>
</dbReference>
<dbReference type="InterPro" id="IPR043993">
    <property type="entry name" value="T4SS_pilin"/>
</dbReference>
<keyword evidence="1" id="KW-0472">Membrane</keyword>
<evidence type="ECO:0000256" key="2">
    <source>
        <dbReference type="SAM" id="SignalP"/>
    </source>
</evidence>
<evidence type="ECO:0000313" key="3">
    <source>
        <dbReference type="EMBL" id="KKR42500.1"/>
    </source>
</evidence>
<keyword evidence="1" id="KW-1133">Transmembrane helix</keyword>
<keyword evidence="1" id="KW-0812">Transmembrane</keyword>
<feature type="signal peptide" evidence="2">
    <location>
        <begin position="1"/>
        <end position="27"/>
    </location>
</feature>
<feature type="transmembrane region" description="Helical" evidence="1">
    <location>
        <begin position="97"/>
        <end position="115"/>
    </location>
</feature>
<evidence type="ECO:0000313" key="4">
    <source>
        <dbReference type="Proteomes" id="UP000034301"/>
    </source>
</evidence>
<organism evidence="3 4">
    <name type="scientific">Candidatus Nomurabacteria bacterium GW2011_GWF2_40_12</name>
    <dbReference type="NCBI Taxonomy" id="1618776"/>
    <lineage>
        <taxon>Bacteria</taxon>
        <taxon>Candidatus Nomuraibacteriota</taxon>
    </lineage>
</organism>
<dbReference type="Proteomes" id="UP000034301">
    <property type="component" value="Unassembled WGS sequence"/>
</dbReference>
<proteinExistence type="predicted"/>
<dbReference type="AlphaFoldDB" id="A0A0G0T5T0"/>